<keyword evidence="9 12" id="KW-0501">Molybdenum cofactor biosynthesis</keyword>
<keyword evidence="6 12" id="KW-0408">Iron</keyword>
<keyword evidence="8 12" id="KW-0342">GTP-binding</keyword>
<proteinExistence type="inferred from homology"/>
<evidence type="ECO:0000256" key="10">
    <source>
        <dbReference type="ARBA" id="ARBA00023239"/>
    </source>
</evidence>
<comment type="function">
    <text evidence="12">Catalyzes the cyclization of GTP to (8S)-3',8-cyclo-7,8-dihydroguanosine 5'-triphosphate.</text>
</comment>
<feature type="binding site" evidence="12">
    <location>
        <position position="36"/>
    </location>
    <ligand>
        <name>GTP</name>
        <dbReference type="ChEBI" id="CHEBI:37565"/>
    </ligand>
</feature>
<keyword evidence="5 12" id="KW-0547">Nucleotide-binding</keyword>
<dbReference type="InterPro" id="IPR013785">
    <property type="entry name" value="Aldolase_TIM"/>
</dbReference>
<evidence type="ECO:0000256" key="11">
    <source>
        <dbReference type="ARBA" id="ARBA00048697"/>
    </source>
</evidence>
<dbReference type="InterPro" id="IPR006638">
    <property type="entry name" value="Elp3/MiaA/NifB-like_rSAM"/>
</dbReference>
<evidence type="ECO:0000313" key="14">
    <source>
        <dbReference type="EMBL" id="ABB37510.1"/>
    </source>
</evidence>
<dbReference type="KEGG" id="dde:Dde_0709"/>
<keyword evidence="4 12" id="KW-0479">Metal-binding</keyword>
<feature type="binding site" evidence="12">
    <location>
        <position position="211"/>
    </location>
    <ligand>
        <name>S-adenosyl-L-methionine</name>
        <dbReference type="ChEBI" id="CHEBI:59789"/>
    </ligand>
</feature>
<dbReference type="AlphaFoldDB" id="Q314Y6"/>
<dbReference type="NCBIfam" id="TIGR02666">
    <property type="entry name" value="moaA"/>
    <property type="match status" value="1"/>
</dbReference>
<evidence type="ECO:0000256" key="8">
    <source>
        <dbReference type="ARBA" id="ARBA00023134"/>
    </source>
</evidence>
<dbReference type="eggNOG" id="COG2896">
    <property type="taxonomic scope" value="Bacteria"/>
</dbReference>
<keyword evidence="10 12" id="KW-0456">Lyase</keyword>
<dbReference type="PANTHER" id="PTHR22960">
    <property type="entry name" value="MOLYBDOPTERIN COFACTOR SYNTHESIS PROTEIN A"/>
    <property type="match status" value="1"/>
</dbReference>
<dbReference type="HOGENOM" id="CLU_009273_0_1_7"/>
<evidence type="ECO:0000256" key="6">
    <source>
        <dbReference type="ARBA" id="ARBA00023004"/>
    </source>
</evidence>
<dbReference type="GO" id="GO:1904047">
    <property type="term" value="F:S-adenosyl-L-methionine binding"/>
    <property type="evidence" value="ECO:0007669"/>
    <property type="project" value="UniProtKB-UniRule"/>
</dbReference>
<dbReference type="GO" id="GO:0061798">
    <property type="term" value="F:GTP 3',8'-cyclase activity"/>
    <property type="evidence" value="ECO:0007669"/>
    <property type="project" value="UniProtKB-UniRule"/>
</dbReference>
<evidence type="ECO:0000259" key="13">
    <source>
        <dbReference type="PROSITE" id="PS51918"/>
    </source>
</evidence>
<dbReference type="HAMAP" id="MF_01225_B">
    <property type="entry name" value="MoaA_B"/>
    <property type="match status" value="1"/>
</dbReference>
<dbReference type="CDD" id="cd01335">
    <property type="entry name" value="Radical_SAM"/>
    <property type="match status" value="1"/>
</dbReference>
<comment type="cofactor">
    <cofactor evidence="12">
        <name>[4Fe-4S] cluster</name>
        <dbReference type="ChEBI" id="CHEBI:49883"/>
    </cofactor>
    <text evidence="12">Binds 2 [4Fe-4S] clusters. Binds 1 [4Fe-4S] cluster coordinated with 3 cysteines and an exchangeable S-adenosyl-L-methionine and 1 [4Fe-4S] cluster coordinated with 3 cysteines and the GTP-derived substrate.</text>
</comment>
<dbReference type="PROSITE" id="PS51918">
    <property type="entry name" value="RADICAL_SAM"/>
    <property type="match status" value="1"/>
</dbReference>
<dbReference type="SUPFAM" id="SSF102114">
    <property type="entry name" value="Radical SAM enzymes"/>
    <property type="match status" value="1"/>
</dbReference>
<dbReference type="PANTHER" id="PTHR22960:SF0">
    <property type="entry name" value="MOLYBDENUM COFACTOR BIOSYNTHESIS PROTEIN 1"/>
    <property type="match status" value="1"/>
</dbReference>
<feature type="binding site" evidence="12">
    <location>
        <position position="279"/>
    </location>
    <ligand>
        <name>[4Fe-4S] cluster</name>
        <dbReference type="ChEBI" id="CHEBI:49883"/>
        <label>2</label>
        <note>4Fe-4S-substrate</note>
    </ligand>
</feature>
<feature type="domain" description="Radical SAM core" evidence="13">
    <location>
        <begin position="27"/>
        <end position="252"/>
    </location>
</feature>
<dbReference type="InterPro" id="IPR007197">
    <property type="entry name" value="rSAM"/>
</dbReference>
<name>Q314Y6_OLEA2</name>
<comment type="subunit">
    <text evidence="12">Monomer and homodimer.</text>
</comment>
<dbReference type="EMBL" id="CP000112">
    <property type="protein sequence ID" value="ABB37510.1"/>
    <property type="molecule type" value="Genomic_DNA"/>
</dbReference>
<feature type="binding site" evidence="12">
    <location>
        <begin position="281"/>
        <end position="283"/>
    </location>
    <ligand>
        <name>GTP</name>
        <dbReference type="ChEBI" id="CHEBI:37565"/>
    </ligand>
</feature>
<dbReference type="SFLD" id="SFLDS00029">
    <property type="entry name" value="Radical_SAM"/>
    <property type="match status" value="1"/>
</dbReference>
<organism evidence="14 15">
    <name type="scientific">Oleidesulfovibrio alaskensis (strain ATCC BAA-1058 / DSM 17464 / G20)</name>
    <name type="common">Desulfovibrio alaskensis</name>
    <dbReference type="NCBI Taxonomy" id="207559"/>
    <lineage>
        <taxon>Bacteria</taxon>
        <taxon>Pseudomonadati</taxon>
        <taxon>Thermodesulfobacteriota</taxon>
        <taxon>Desulfovibrionia</taxon>
        <taxon>Desulfovibrionales</taxon>
        <taxon>Desulfovibrionaceae</taxon>
        <taxon>Oleidesulfovibrio</taxon>
    </lineage>
</organism>
<keyword evidence="2 12" id="KW-0004">4Fe-4S</keyword>
<feature type="binding site" evidence="12">
    <location>
        <position position="293"/>
    </location>
    <ligand>
        <name>[4Fe-4S] cluster</name>
        <dbReference type="ChEBI" id="CHEBI:49883"/>
        <label>2</label>
        <note>4Fe-4S-substrate</note>
    </ligand>
</feature>
<feature type="binding site" evidence="12">
    <location>
        <position position="47"/>
    </location>
    <ligand>
        <name>[4Fe-4S] cluster</name>
        <dbReference type="ChEBI" id="CHEBI:49883"/>
        <label>1</label>
        <note>4Fe-4S-S-AdoMet</note>
    </ligand>
</feature>
<dbReference type="GO" id="GO:0061799">
    <property type="term" value="F:cyclic pyranopterin monophosphate synthase activity"/>
    <property type="evidence" value="ECO:0007669"/>
    <property type="project" value="TreeGrafter"/>
</dbReference>
<dbReference type="Pfam" id="PF04055">
    <property type="entry name" value="Radical_SAM"/>
    <property type="match status" value="1"/>
</dbReference>
<feature type="binding site" evidence="12">
    <location>
        <position position="141"/>
    </location>
    <ligand>
        <name>S-adenosyl-L-methionine</name>
        <dbReference type="ChEBI" id="CHEBI:59789"/>
    </ligand>
</feature>
<dbReference type="InterPro" id="IPR040064">
    <property type="entry name" value="MoaA-like"/>
</dbReference>
<feature type="binding site" evidence="12">
    <location>
        <position position="50"/>
    </location>
    <ligand>
        <name>[4Fe-4S] cluster</name>
        <dbReference type="ChEBI" id="CHEBI:49883"/>
        <label>1</label>
        <note>4Fe-4S-S-AdoMet</note>
    </ligand>
</feature>
<dbReference type="InterPro" id="IPR000385">
    <property type="entry name" value="MoaA_NifB_PqqE_Fe-S-bd_CS"/>
</dbReference>
<feature type="binding site" evidence="12">
    <location>
        <position position="177"/>
    </location>
    <ligand>
        <name>GTP</name>
        <dbReference type="ChEBI" id="CHEBI:37565"/>
    </ligand>
</feature>
<dbReference type="UniPathway" id="UPA00344"/>
<feature type="binding site" evidence="12">
    <location>
        <position position="43"/>
    </location>
    <ligand>
        <name>[4Fe-4S] cluster</name>
        <dbReference type="ChEBI" id="CHEBI:49883"/>
        <label>1</label>
        <note>4Fe-4S-S-AdoMet</note>
    </ligand>
</feature>
<evidence type="ECO:0000256" key="4">
    <source>
        <dbReference type="ARBA" id="ARBA00022723"/>
    </source>
</evidence>
<dbReference type="GO" id="GO:0046872">
    <property type="term" value="F:metal ion binding"/>
    <property type="evidence" value="ECO:0007669"/>
    <property type="project" value="UniProtKB-KW"/>
</dbReference>
<gene>
    <name evidence="12" type="primary">moaA</name>
    <name evidence="14" type="ordered locus">Dde_0709</name>
</gene>
<evidence type="ECO:0000256" key="2">
    <source>
        <dbReference type="ARBA" id="ARBA00022485"/>
    </source>
</evidence>
<comment type="catalytic activity">
    <reaction evidence="11 12">
        <text>GTP + AH2 + S-adenosyl-L-methionine = (8S)-3',8-cyclo-7,8-dihydroguanosine 5'-triphosphate + 5'-deoxyadenosine + L-methionine + A + H(+)</text>
        <dbReference type="Rhea" id="RHEA:49576"/>
        <dbReference type="ChEBI" id="CHEBI:13193"/>
        <dbReference type="ChEBI" id="CHEBI:15378"/>
        <dbReference type="ChEBI" id="CHEBI:17319"/>
        <dbReference type="ChEBI" id="CHEBI:17499"/>
        <dbReference type="ChEBI" id="CHEBI:37565"/>
        <dbReference type="ChEBI" id="CHEBI:57844"/>
        <dbReference type="ChEBI" id="CHEBI:59789"/>
        <dbReference type="ChEBI" id="CHEBI:131766"/>
        <dbReference type="EC" id="4.1.99.22"/>
    </reaction>
</comment>
<feature type="binding site" evidence="12">
    <location>
        <position position="49"/>
    </location>
    <ligand>
        <name>S-adenosyl-L-methionine</name>
        <dbReference type="ChEBI" id="CHEBI:59789"/>
    </ligand>
</feature>
<evidence type="ECO:0000256" key="12">
    <source>
        <dbReference type="HAMAP-Rule" id="MF_01225"/>
    </source>
</evidence>
<accession>Q314Y6</accession>
<dbReference type="SMART" id="SM00729">
    <property type="entry name" value="Elp3"/>
    <property type="match status" value="1"/>
</dbReference>
<sequence length="353" mass="39981">MSTLHHAFSGNVPQAAGPAAAERFSDEYGRQVSYLRLSVTDRCNLRCMYCWTCDGLSFIPHDSILKYEEMLQLVDAAVGMGVEKVRLTGGEPFVRKDFLFLVESLVRRHPSLDVRITTNATLLAGKVAALRDLGVRYVNISLDTFERERFRRVAGRDMLRHVRRALDEVLEHGIGLKLNAVALRGFNDDELPVFLNFARRNAVDVRFIEFMPMGGCTRWSQENFWPASDILETARRHADLTPVEGRSRRSGPARLYSIEGGKGRFGLITPLSDHFCNSCNRLRITPDGRLRTCLFSDKEYRLRPLIRHPRLGMSAVMKVMRLAAQRKPLGYRMLEQLHADGSVAEKRMSAIGG</sequence>
<reference evidence="14 15" key="1">
    <citation type="journal article" date="2011" name="J. Bacteriol.">
        <title>Complete genome sequence and updated annotation of Desulfovibrio alaskensis G20.</title>
        <authorList>
            <person name="Hauser L.J."/>
            <person name="Land M.L."/>
            <person name="Brown S.D."/>
            <person name="Larimer F."/>
            <person name="Keller K.L."/>
            <person name="Rapp-Giles B.J."/>
            <person name="Price M.N."/>
            <person name="Lin M."/>
            <person name="Bruce D.C."/>
            <person name="Detter J.C."/>
            <person name="Tapia R."/>
            <person name="Han C.S."/>
            <person name="Goodwin L.A."/>
            <person name="Cheng J.F."/>
            <person name="Pitluck S."/>
            <person name="Copeland A."/>
            <person name="Lucas S."/>
            <person name="Nolan M."/>
            <person name="Lapidus A.L."/>
            <person name="Palumbo A.V."/>
            <person name="Wall J.D."/>
        </authorList>
    </citation>
    <scope>NUCLEOTIDE SEQUENCE [LARGE SCALE GENOMIC DNA]</scope>
    <source>
        <strain evidence="15">ATCC BAA 1058 / DSM 17464 / G20</strain>
    </source>
</reference>
<dbReference type="EC" id="4.1.99.22" evidence="1 12"/>
<dbReference type="GO" id="GO:0051539">
    <property type="term" value="F:4 iron, 4 sulfur cluster binding"/>
    <property type="evidence" value="ECO:0007669"/>
    <property type="project" value="UniProtKB-UniRule"/>
</dbReference>
<evidence type="ECO:0000256" key="9">
    <source>
        <dbReference type="ARBA" id="ARBA00023150"/>
    </source>
</evidence>
<dbReference type="InterPro" id="IPR050105">
    <property type="entry name" value="MoCo_biosynth_MoaA/MoaC"/>
</dbReference>
<feature type="binding site" evidence="12">
    <location>
        <position position="90"/>
    </location>
    <ligand>
        <name>S-adenosyl-L-methionine</name>
        <dbReference type="ChEBI" id="CHEBI:59789"/>
    </ligand>
</feature>
<dbReference type="RefSeq" id="WP_011366792.1">
    <property type="nucleotide sequence ID" value="NC_007519.1"/>
</dbReference>
<dbReference type="SFLD" id="SFLDG01383">
    <property type="entry name" value="cyclic_pyranopterin_phosphate"/>
    <property type="match status" value="1"/>
</dbReference>
<feature type="binding site" evidence="12">
    <location>
        <position position="117"/>
    </location>
    <ligand>
        <name>GTP</name>
        <dbReference type="ChEBI" id="CHEBI:37565"/>
    </ligand>
</feature>
<dbReference type="CDD" id="cd21117">
    <property type="entry name" value="Twitch_MoaA"/>
    <property type="match status" value="1"/>
</dbReference>
<evidence type="ECO:0000313" key="15">
    <source>
        <dbReference type="Proteomes" id="UP000002710"/>
    </source>
</evidence>
<dbReference type="Pfam" id="PF06463">
    <property type="entry name" value="Mob_synth_C"/>
    <property type="match status" value="1"/>
</dbReference>
<dbReference type="STRING" id="207559.Dde_0709"/>
<dbReference type="SFLD" id="SFLDG01386">
    <property type="entry name" value="main_SPASM_domain-containing"/>
    <property type="match status" value="1"/>
</dbReference>
<feature type="binding site" evidence="12">
    <location>
        <position position="276"/>
    </location>
    <ligand>
        <name>[4Fe-4S] cluster</name>
        <dbReference type="ChEBI" id="CHEBI:49883"/>
        <label>2</label>
        <note>4Fe-4S-substrate</note>
    </ligand>
</feature>
<dbReference type="GO" id="GO:0005525">
    <property type="term" value="F:GTP binding"/>
    <property type="evidence" value="ECO:0007669"/>
    <property type="project" value="UniProtKB-UniRule"/>
</dbReference>
<keyword evidence="3 12" id="KW-0949">S-adenosyl-L-methionine</keyword>
<keyword evidence="15" id="KW-1185">Reference proteome</keyword>
<evidence type="ECO:0000256" key="5">
    <source>
        <dbReference type="ARBA" id="ARBA00022741"/>
    </source>
</evidence>
<protein>
    <recommendedName>
        <fullName evidence="1 12">GTP 3',8-cyclase</fullName>
        <ecNumber evidence="1 12">4.1.99.22</ecNumber>
    </recommendedName>
    <alternativeName>
        <fullName evidence="12">Molybdenum cofactor biosynthesis protein A</fullName>
    </alternativeName>
</protein>
<keyword evidence="7 12" id="KW-0411">Iron-sulfur</keyword>
<dbReference type="Gene3D" id="3.20.20.70">
    <property type="entry name" value="Aldolase class I"/>
    <property type="match status" value="1"/>
</dbReference>
<dbReference type="Proteomes" id="UP000002710">
    <property type="component" value="Chromosome"/>
</dbReference>
<evidence type="ECO:0000256" key="3">
    <source>
        <dbReference type="ARBA" id="ARBA00022691"/>
    </source>
</evidence>
<dbReference type="InterPro" id="IPR013483">
    <property type="entry name" value="MoaA"/>
</dbReference>
<dbReference type="InterPro" id="IPR010505">
    <property type="entry name" value="MoaA_twitch"/>
</dbReference>
<dbReference type="PROSITE" id="PS01305">
    <property type="entry name" value="MOAA_NIFB_PQQE"/>
    <property type="match status" value="1"/>
</dbReference>
<evidence type="ECO:0000256" key="1">
    <source>
        <dbReference type="ARBA" id="ARBA00012167"/>
    </source>
</evidence>
<evidence type="ECO:0000256" key="7">
    <source>
        <dbReference type="ARBA" id="ARBA00023014"/>
    </source>
</evidence>
<dbReference type="InterPro" id="IPR058240">
    <property type="entry name" value="rSAM_sf"/>
</dbReference>
<comment type="pathway">
    <text evidence="12">Cofactor biosynthesis; molybdopterin biosynthesis.</text>
</comment>
<dbReference type="GO" id="GO:0006777">
    <property type="term" value="P:Mo-molybdopterin cofactor biosynthetic process"/>
    <property type="evidence" value="ECO:0007669"/>
    <property type="project" value="UniProtKB-UniRule"/>
</dbReference>
<feature type="binding site" evidence="12">
    <location>
        <position position="86"/>
    </location>
    <ligand>
        <name>GTP</name>
        <dbReference type="ChEBI" id="CHEBI:37565"/>
    </ligand>
</feature>
<comment type="similarity">
    <text evidence="12">Belongs to the radical SAM superfamily. MoaA family.</text>
</comment>
<dbReference type="SFLD" id="SFLDG01067">
    <property type="entry name" value="SPASM/twitch_domain_containing"/>
    <property type="match status" value="1"/>
</dbReference>